<dbReference type="AlphaFoldDB" id="A0A255DYF8"/>
<dbReference type="EMBL" id="NMVI01000029">
    <property type="protein sequence ID" value="OYN84130.1"/>
    <property type="molecule type" value="Genomic_DNA"/>
</dbReference>
<evidence type="ECO:0000313" key="2">
    <source>
        <dbReference type="Proteomes" id="UP000216533"/>
    </source>
</evidence>
<organism evidence="1 2">
    <name type="scientific">Parenemella sanctibonifatiensis</name>
    <dbReference type="NCBI Taxonomy" id="2016505"/>
    <lineage>
        <taxon>Bacteria</taxon>
        <taxon>Bacillati</taxon>
        <taxon>Actinomycetota</taxon>
        <taxon>Actinomycetes</taxon>
        <taxon>Propionibacteriales</taxon>
        <taxon>Propionibacteriaceae</taxon>
        <taxon>Parenemella</taxon>
    </lineage>
</organism>
<accession>A0A255DYF8</accession>
<sequence>MSLETGADGVLQLLRRWLGRFGPVAVAALGLRVKPDERWGPGESAVRGRGLRIANAIMLRRTMPGARNNGPAREFVA</sequence>
<gene>
    <name evidence="1" type="ORF">CGZ92_13900</name>
</gene>
<comment type="caution">
    <text evidence="1">The sequence shown here is derived from an EMBL/GenBank/DDBJ whole genome shotgun (WGS) entry which is preliminary data.</text>
</comment>
<evidence type="ECO:0000313" key="1">
    <source>
        <dbReference type="EMBL" id="OYN84130.1"/>
    </source>
</evidence>
<protein>
    <submittedName>
        <fullName evidence="1">Uncharacterized protein</fullName>
    </submittedName>
</protein>
<reference evidence="1 2" key="1">
    <citation type="submission" date="2017-07" db="EMBL/GenBank/DDBJ databases">
        <title>Draft whole genome sequences of clinical Proprionibacteriaceae strains.</title>
        <authorList>
            <person name="Bernier A.-M."/>
            <person name="Bernard K."/>
            <person name="Domingo M.-C."/>
        </authorList>
    </citation>
    <scope>NUCLEOTIDE SEQUENCE [LARGE SCALE GENOMIC DNA]</scope>
    <source>
        <strain evidence="1 2">NML 160184</strain>
    </source>
</reference>
<dbReference type="RefSeq" id="WP_094451961.1">
    <property type="nucleotide sequence ID" value="NZ_NMVI01000029.1"/>
</dbReference>
<proteinExistence type="predicted"/>
<dbReference type="Proteomes" id="UP000216533">
    <property type="component" value="Unassembled WGS sequence"/>
</dbReference>
<name>A0A255DYF8_9ACTN</name>